<evidence type="ECO:0000259" key="2">
    <source>
        <dbReference type="Pfam" id="PF14420"/>
    </source>
</evidence>
<feature type="compositionally biased region" description="Low complexity" evidence="1">
    <location>
        <begin position="106"/>
        <end position="117"/>
    </location>
</feature>
<sequence>MSSGMPSIEWIYERPGNATRIPDDRWEQFRELITRLHLDGKWKNAILKELESENFYPSYPQLRRRMKKWGLQAHTEEAPVINPPSVIRTNLEGDSSAERHILPDHAPVVTPDTTTAPRLPAESDTQSLPQRASFIARHDRASRETADHTIPAEQSLPSFGEIEAEQQAVRIGPKAPLADGLARNSMGMSPTRTMGAPYLSQHDMQDISSSPPETSSINSVQHDGQSSRVSSTPPLTLAETASTDNSSAINTRLSEEVPPHSKDQAPSSPQMSYNHSWDPEFELWLRATSPLAALSMDKVISCSLLPIWPAFRDPAALSVSEVWEIQGVATTLAAAGLFDEASDLFYVEYIYWQTCTSNLSPDKIYPPGATSIDSSVRSMVTAAINCARNYKPGRKGNIAHHALLEVQGLLEKYGFGHNLDIAVLNLYLSNLRRHPTSSESPIPPKETALRLAVSCVGERFEVILPEIQDREILFIMSSLKEMLRDGLPRGTLYMSSRCLEAQVAHHDHLFECGEAGKAMRAILQWCEAFVEMNRRILNKVGARSPTFAWSRVSAVWVLYCSCVLVISSFDSLVQAAESLCPLPLCSHGVKPLNVDTLLALAVICESFLSSGNETTWRRRIGSRFGDYLLAEINTTINNWHTRGPDLVRLYLSRTDNIPSAPGRPDPRSTAPSTLVKEFIVAAFRSREPSPSIGRTSFSVAASLAYSSLRIPGQSVSRNSLAGSFHSSINSIRSSMSWDTKRTLAQMLETRDRLQRPWSMLSTWSKNTSSSKAFSIDSQGSNSFERVTGMPLDPLADLAEEAHPGGLENTDLMMIDRIDEEMDDVEMYT</sequence>
<evidence type="ECO:0000313" key="3">
    <source>
        <dbReference type="EMBL" id="OAP63312.1"/>
    </source>
</evidence>
<dbReference type="Pfam" id="PF14420">
    <property type="entry name" value="Clr5"/>
    <property type="match status" value="1"/>
</dbReference>
<reference evidence="3 4" key="1">
    <citation type="submission" date="2016-04" db="EMBL/GenBank/DDBJ databases">
        <title>Draft genome of Fonsecaea erecta CBS 125763.</title>
        <authorList>
            <person name="Weiss V.A."/>
            <person name="Vicente V.A."/>
            <person name="Raittz R.T."/>
            <person name="Moreno L.F."/>
            <person name="De Souza E.M."/>
            <person name="Pedrosa F.O."/>
            <person name="Steffens M.B."/>
            <person name="Faoro H."/>
            <person name="Tadra-Sfeir M.Z."/>
            <person name="Najafzadeh M.J."/>
            <person name="Felipe M.S."/>
            <person name="Teixeira M."/>
            <person name="Sun J."/>
            <person name="Xi L."/>
            <person name="Gomes R."/>
            <person name="De Azevedo C.M."/>
            <person name="Salgado C.G."/>
            <person name="Da Silva M.B."/>
            <person name="Nascimento M.F."/>
            <person name="Queiroz-Telles F."/>
            <person name="Attili D.S."/>
            <person name="Gorbushina A."/>
        </authorList>
    </citation>
    <scope>NUCLEOTIDE SEQUENCE [LARGE SCALE GENOMIC DNA]</scope>
    <source>
        <strain evidence="3 4">CBS 125763</strain>
    </source>
</reference>
<protein>
    <recommendedName>
        <fullName evidence="2">Clr5 domain-containing protein</fullName>
    </recommendedName>
</protein>
<dbReference type="GeneID" id="30006709"/>
<dbReference type="InterPro" id="IPR025676">
    <property type="entry name" value="Clr5_dom"/>
</dbReference>
<comment type="caution">
    <text evidence="3">The sequence shown here is derived from an EMBL/GenBank/DDBJ whole genome shotgun (WGS) entry which is preliminary data.</text>
</comment>
<feature type="compositionally biased region" description="Low complexity" evidence="1">
    <location>
        <begin position="207"/>
        <end position="219"/>
    </location>
</feature>
<feature type="region of interest" description="Disordered" evidence="1">
    <location>
        <begin position="106"/>
        <end position="159"/>
    </location>
</feature>
<gene>
    <name evidence="3" type="ORF">AYL99_02539</name>
</gene>
<dbReference type="EMBL" id="LVYI01000002">
    <property type="protein sequence ID" value="OAP63312.1"/>
    <property type="molecule type" value="Genomic_DNA"/>
</dbReference>
<dbReference type="Proteomes" id="UP000078343">
    <property type="component" value="Unassembled WGS sequence"/>
</dbReference>
<keyword evidence="4" id="KW-1185">Reference proteome</keyword>
<proteinExistence type="predicted"/>
<feature type="domain" description="Clr5" evidence="2">
    <location>
        <begin position="23"/>
        <end position="72"/>
    </location>
</feature>
<evidence type="ECO:0000313" key="4">
    <source>
        <dbReference type="Proteomes" id="UP000078343"/>
    </source>
</evidence>
<feature type="compositionally biased region" description="Polar residues" evidence="1">
    <location>
        <begin position="264"/>
        <end position="273"/>
    </location>
</feature>
<name>A0A178ZU96_9EURO</name>
<feature type="compositionally biased region" description="Basic and acidic residues" evidence="1">
    <location>
        <begin position="253"/>
        <end position="263"/>
    </location>
</feature>
<accession>A0A178ZU96</accession>
<feature type="compositionally biased region" description="Basic and acidic residues" evidence="1">
    <location>
        <begin position="136"/>
        <end position="147"/>
    </location>
</feature>
<dbReference type="RefSeq" id="XP_018696679.1">
    <property type="nucleotide sequence ID" value="XM_018834055.1"/>
</dbReference>
<feature type="region of interest" description="Disordered" evidence="1">
    <location>
        <begin position="174"/>
        <end position="273"/>
    </location>
</feature>
<feature type="compositionally biased region" description="Polar residues" evidence="1">
    <location>
        <begin position="220"/>
        <end position="252"/>
    </location>
</feature>
<evidence type="ECO:0000256" key="1">
    <source>
        <dbReference type="SAM" id="MobiDB-lite"/>
    </source>
</evidence>
<dbReference type="OrthoDB" id="4159761at2759"/>
<organism evidence="3 4">
    <name type="scientific">Fonsecaea erecta</name>
    <dbReference type="NCBI Taxonomy" id="1367422"/>
    <lineage>
        <taxon>Eukaryota</taxon>
        <taxon>Fungi</taxon>
        <taxon>Dikarya</taxon>
        <taxon>Ascomycota</taxon>
        <taxon>Pezizomycotina</taxon>
        <taxon>Eurotiomycetes</taxon>
        <taxon>Chaetothyriomycetidae</taxon>
        <taxon>Chaetothyriales</taxon>
        <taxon>Herpotrichiellaceae</taxon>
        <taxon>Fonsecaea</taxon>
    </lineage>
</organism>
<dbReference type="AlphaFoldDB" id="A0A178ZU96"/>